<organism evidence="2 3">
    <name type="scientific">Cyanophage P-SSP2</name>
    <dbReference type="NCBI Taxonomy" id="444876"/>
    <lineage>
        <taxon>Viruses</taxon>
        <taxon>Duplodnaviria</taxon>
        <taxon>Heunggongvirae</taxon>
        <taxon>Uroviricota</taxon>
        <taxon>Caudoviricetes</taxon>
        <taxon>Autographivirales</taxon>
        <taxon>Sechaudvirinae</taxon>
        <taxon>Tritonvirus</taxon>
        <taxon>Tritonvirus PSSP2</taxon>
    </lineage>
</organism>
<dbReference type="InterPro" id="IPR036278">
    <property type="entry name" value="Sialidase_sf"/>
</dbReference>
<feature type="domain" description="Capsid Gp10A/Gp10B-like" evidence="1">
    <location>
        <begin position="65"/>
        <end position="294"/>
    </location>
</feature>
<protein>
    <submittedName>
        <fullName evidence="2">Major capsid protein</fullName>
    </submittedName>
</protein>
<keyword evidence="3" id="KW-1185">Reference proteome</keyword>
<evidence type="ECO:0000259" key="1">
    <source>
        <dbReference type="Pfam" id="PF21703"/>
    </source>
</evidence>
<dbReference type="EMBL" id="GU071107">
    <property type="protein sequence ID" value="ADP00248.1"/>
    <property type="molecule type" value="Genomic_DNA"/>
</dbReference>
<dbReference type="Gene3D" id="2.40.30.20">
    <property type="match status" value="1"/>
</dbReference>
<dbReference type="KEGG" id="vg:11537980"/>
<dbReference type="InterPro" id="IPR049301">
    <property type="entry name" value="Capsid_Gp10A/Gp10B-like_dom"/>
</dbReference>
<evidence type="ECO:0000313" key="2">
    <source>
        <dbReference type="EMBL" id="ADP00248.1"/>
    </source>
</evidence>
<name>E3SQN0_9CAUD</name>
<accession>E3SQN0</accession>
<evidence type="ECO:0000313" key="3">
    <source>
        <dbReference type="Proteomes" id="UP000006536"/>
    </source>
</evidence>
<proteinExistence type="predicted"/>
<dbReference type="Proteomes" id="UP000006536">
    <property type="component" value="Segment"/>
</dbReference>
<reference evidence="2 3" key="1">
    <citation type="submission" date="2009-10" db="EMBL/GenBank/DDBJ databases">
        <title>The Genome Sequence of Cyanophage P-SSP2.</title>
        <authorList>
            <consortium name="The Broad Institute Genome Sequencing Platform"/>
            <person name="Henn M.R."/>
            <person name="Sullivan M.S."/>
            <person name="Osburne M.S."/>
            <person name="Levin J."/>
            <person name="Malboeuf C."/>
            <person name="Casali M."/>
            <person name="Russ C."/>
            <person name="Lennon N."/>
            <person name="Erlich R."/>
            <person name="Young S.K."/>
            <person name="Koehrsen M."/>
            <person name="Yandava C."/>
            <person name="Zeng Q."/>
            <person name="Alvarado L."/>
            <person name="Anderson S."/>
            <person name="Berlin A."/>
            <person name="Borenstein D."/>
            <person name="Chen Z."/>
            <person name="Engels R."/>
            <person name="Freedman E."/>
            <person name="Gellesch M."/>
            <person name="Goldberg J."/>
            <person name="Green L."/>
            <person name="Griggs A."/>
            <person name="Gujja S."/>
            <person name="Heiman D."/>
            <person name="Hepburn T."/>
            <person name="Howarth C."/>
            <person name="Jen D."/>
            <person name="Larson L."/>
            <person name="Lewis B."/>
            <person name="Mehta T."/>
            <person name="Park D."/>
            <person name="Pearson M."/>
            <person name="Roberts A."/>
            <person name="Ryan E."/>
            <person name="Saif S."/>
            <person name="Shea T."/>
            <person name="Shenoy N."/>
            <person name="Sisk P."/>
            <person name="Stolte C."/>
            <person name="Sykes S."/>
            <person name="Walk T."/>
            <person name="White J."/>
            <person name="Yu Q."/>
            <person name="Coleman M.L."/>
            <person name="Huang K.H."/>
            <person name="Weigele P.R."/>
            <person name="DeFrancesco A.S."/>
            <person name="Kern S.E."/>
            <person name="Thompson L.R."/>
            <person name="Fu R."/>
            <person name="Hombeck B."/>
            <person name="Chisholm S.W."/>
            <person name="Haas B."/>
            <person name="Nusbaum C."/>
            <person name="Galagan J."/>
            <person name="Birren B."/>
        </authorList>
    </citation>
    <scope>NUCLEOTIDE SEQUENCE [LARGE SCALE GENOMIC DNA]</scope>
    <source>
        <strain evidence="2">Syn26</strain>
    </source>
</reference>
<dbReference type="RefSeq" id="YP_005087382.1">
    <property type="nucleotide sequence ID" value="NC_016656.1"/>
</dbReference>
<dbReference type="GeneID" id="11537980"/>
<dbReference type="SUPFAM" id="SSF50939">
    <property type="entry name" value="Sialidases"/>
    <property type="match status" value="1"/>
</dbReference>
<gene>
    <name evidence="2" type="ORF">CYLG_00048</name>
</gene>
<dbReference type="Pfam" id="PF21703">
    <property type="entry name" value="Gp10A-like"/>
    <property type="match status" value="1"/>
</dbReference>
<sequence length="437" mass="45568">MADANQVGIGRINLSSGVGYDGAGDKYATYLKLFSGEMFKGFQHNTIARDLVMKRTLKNGKSLQFIYTGRMTSDYHTPGTPILGNSDKAPPVAEKTIVMDDLLVSSAFVYDLDETLSHYDLRGEISRKIGYALAENYDRKIFRAIAKGARQASPISASGFVEPGGTQIQLNATQNNTQATTASNLVTGFYDAAAVLDEKGVSSEGRVAVLNPRQYYALIQETGDNGLINRDVQGQGLQSGTGVVSIAGIKIYKSMNLPFLGKFGTANTISNAGSFVGQSMDSAAGKQSATYARSGTTITVTLTAHGISVGDKVVFDATAGAGTSGTYTVATVPNANTFTITDTASGTVSSSACTFNIAGVNNGYGESGDFAGSCGLIFQREAAGVVEAIGPQVQVTNGDISVIYQGDVILGRLAMGADYLNPAACVELHVGSADAAF</sequence>
<dbReference type="InterPro" id="IPR023366">
    <property type="entry name" value="ATP_synth_asu-like_sf"/>
</dbReference>
<dbReference type="OrthoDB" id="4979at10239"/>